<reference evidence="8 9" key="1">
    <citation type="submission" date="2024-04" db="EMBL/GenBank/DDBJ databases">
        <authorList>
            <consortium name="Genoscope - CEA"/>
            <person name="William W."/>
        </authorList>
    </citation>
    <scope>NUCLEOTIDE SEQUENCE [LARGE SCALE GENOMIC DNA]</scope>
</reference>
<organism evidence="8 9">
    <name type="scientific">Lymnaea stagnalis</name>
    <name type="common">Great pond snail</name>
    <name type="synonym">Helix stagnalis</name>
    <dbReference type="NCBI Taxonomy" id="6523"/>
    <lineage>
        <taxon>Eukaryota</taxon>
        <taxon>Metazoa</taxon>
        <taxon>Spiralia</taxon>
        <taxon>Lophotrochozoa</taxon>
        <taxon>Mollusca</taxon>
        <taxon>Gastropoda</taxon>
        <taxon>Heterobranchia</taxon>
        <taxon>Euthyneura</taxon>
        <taxon>Panpulmonata</taxon>
        <taxon>Hygrophila</taxon>
        <taxon>Lymnaeoidea</taxon>
        <taxon>Lymnaeidae</taxon>
        <taxon>Lymnaea</taxon>
    </lineage>
</organism>
<evidence type="ECO:0000256" key="6">
    <source>
        <dbReference type="SAM" id="MobiDB-lite"/>
    </source>
</evidence>
<dbReference type="PANTHER" id="PTHR24379">
    <property type="entry name" value="KRAB AND ZINC FINGER DOMAIN-CONTAINING"/>
    <property type="match status" value="1"/>
</dbReference>
<proteinExistence type="predicted"/>
<evidence type="ECO:0000313" key="8">
    <source>
        <dbReference type="EMBL" id="CAL1527292.1"/>
    </source>
</evidence>
<name>A0AAV2H0U6_LYMST</name>
<feature type="domain" description="C2H2-type" evidence="7">
    <location>
        <begin position="949"/>
        <end position="976"/>
    </location>
</feature>
<keyword evidence="4" id="KW-0862">Zinc</keyword>
<keyword evidence="3 5" id="KW-0863">Zinc-finger</keyword>
<dbReference type="SMART" id="SM00355">
    <property type="entry name" value="ZnF_C2H2"/>
    <property type="match status" value="9"/>
</dbReference>
<dbReference type="Gene3D" id="3.30.160.60">
    <property type="entry name" value="Classic Zinc Finger"/>
    <property type="match status" value="6"/>
</dbReference>
<feature type="domain" description="C2H2-type" evidence="7">
    <location>
        <begin position="892"/>
        <end position="919"/>
    </location>
</feature>
<evidence type="ECO:0000256" key="5">
    <source>
        <dbReference type="PROSITE-ProRule" id="PRU00042"/>
    </source>
</evidence>
<feature type="compositionally biased region" description="Low complexity" evidence="6">
    <location>
        <begin position="262"/>
        <end position="272"/>
    </location>
</feature>
<feature type="domain" description="C2H2-type" evidence="7">
    <location>
        <begin position="860"/>
        <end position="887"/>
    </location>
</feature>
<feature type="compositionally biased region" description="Polar residues" evidence="6">
    <location>
        <begin position="683"/>
        <end position="692"/>
    </location>
</feature>
<dbReference type="EMBL" id="CAXITT010000015">
    <property type="protein sequence ID" value="CAL1527292.1"/>
    <property type="molecule type" value="Genomic_DNA"/>
</dbReference>
<gene>
    <name evidence="8" type="ORF">GSLYS_00001469001</name>
</gene>
<sequence length="1078" mass="120570">MSINRECFPRTILNNNTSESAVMEVEENKNKMQIVLTNEGDYSELGSNGMIIEDSVSMEDINLVLDKDTRVLYLNPDGTLVFDHTVLSSGAGDNNPLVLEPNTSYMLSTALQGNVVLSSNDLPSASGAPKQLSFTASDINEEGTKLCHLNTDYSQQTVTMVIDRGQSLGSEYILVEPNSFMPSGSQALTLDVAKGSQGLYSSLDISKLNQCSTPSSTTIHHKPNEKMPAYPLQVQQVAGSTPGCITLHFSSQQILPPGTEASSLSLDSSQSSKEVRSDEFLEPDGHSGGDGCILEKQKTELRNLEQSHLEHHIKQIQKRNFGSMTSIEGDSADDDNHEIEVVQELEKAGIDDDTPIFSSISARLNSTILKLVPGCQQFLLEQAKQESTVPSEITFDSNLDCTFSGDLSALLKLHNSLKRMIKLRSRTLLDFKFEKYGKSKDDKSLNCELLKPYVSSRGRQPKCSLKASQMGFVTSLDNYLNLDGILASNESRKVGGRGRKNICGNRRKRGRPRKVINSLVNNAKMSFETLHNIHEPDSVSSANDVHGGCVKELECVKPVEDPNVNISEQQTSEITFESPVGPPLEKSELDSSDPVCQRLLEEQTKYKKVLLNHLLQKCEQKSIENELPVHDVKTPSMDNDGCKDVAQENSSEPKISNTIIKRRGRPCKKYDPHLPVEKVQPRNPLTESPATKQQRNYEEHLAFKFFCTQCSFKTKRQSHFLSHMRCHKDGTERKHSCTHCEFVTLSVPMLKRHELKHKQNLFSCNLCGAYTTDRNELLRRHIKLKHNRERSSGDRLSCPNCPFTCFKPKEMTRHQVAHDRLSQISDADPNSCPHCKKSFRSRMHLHRHIRDVHGPEIRPHLCDTCGKAFKRTDALQQHKLVHVSRQARTLPFKCQTCDKGFRSPAHLKEHMSMHSSERPFLCQYCGAAFKTQPVQRKHIMTLHLQPRTHVCRTCCRQFNTKYALQRHESTHKTESGTAAAILIIESEDTLGEKVNTVEEKTAATSALEGHSEALTTCEAPNIIVDNQESSCLVQDIIGSAATVIEEPLDQSGQGLQRAYIQGSQDGTLYYFTGELSTL</sequence>
<dbReference type="PROSITE" id="PS50157">
    <property type="entry name" value="ZINC_FINGER_C2H2_2"/>
    <property type="match status" value="5"/>
</dbReference>
<keyword evidence="1" id="KW-0479">Metal-binding</keyword>
<comment type="caution">
    <text evidence="8">The sequence shown here is derived from an EMBL/GenBank/DDBJ whole genome shotgun (WGS) entry which is preliminary data.</text>
</comment>
<feature type="region of interest" description="Disordered" evidence="6">
    <location>
        <begin position="256"/>
        <end position="291"/>
    </location>
</feature>
<dbReference type="GO" id="GO:0005634">
    <property type="term" value="C:nucleus"/>
    <property type="evidence" value="ECO:0007669"/>
    <property type="project" value="UniProtKB-ARBA"/>
</dbReference>
<protein>
    <recommendedName>
        <fullName evidence="7">C2H2-type domain-containing protein</fullName>
    </recommendedName>
</protein>
<evidence type="ECO:0000256" key="3">
    <source>
        <dbReference type="ARBA" id="ARBA00022771"/>
    </source>
</evidence>
<evidence type="ECO:0000256" key="2">
    <source>
        <dbReference type="ARBA" id="ARBA00022737"/>
    </source>
</evidence>
<dbReference type="GO" id="GO:0008270">
    <property type="term" value="F:zinc ion binding"/>
    <property type="evidence" value="ECO:0007669"/>
    <property type="project" value="UniProtKB-KW"/>
</dbReference>
<dbReference type="Pfam" id="PF00096">
    <property type="entry name" value="zf-C2H2"/>
    <property type="match status" value="3"/>
</dbReference>
<dbReference type="SUPFAM" id="SSF57667">
    <property type="entry name" value="beta-beta-alpha zinc fingers"/>
    <property type="match status" value="3"/>
</dbReference>
<dbReference type="InterPro" id="IPR013087">
    <property type="entry name" value="Znf_C2H2_type"/>
</dbReference>
<dbReference type="AlphaFoldDB" id="A0AAV2H0U6"/>
<dbReference type="PROSITE" id="PS00028">
    <property type="entry name" value="ZINC_FINGER_C2H2_1"/>
    <property type="match status" value="5"/>
</dbReference>
<dbReference type="FunFam" id="3.30.160.60:FF:000340">
    <property type="entry name" value="zinc finger protein 473 isoform X1"/>
    <property type="match status" value="1"/>
</dbReference>
<feature type="domain" description="C2H2-type" evidence="7">
    <location>
        <begin position="920"/>
        <end position="948"/>
    </location>
</feature>
<keyword evidence="9" id="KW-1185">Reference proteome</keyword>
<dbReference type="PANTHER" id="PTHR24379:SF121">
    <property type="entry name" value="C2H2-TYPE DOMAIN-CONTAINING PROTEIN"/>
    <property type="match status" value="1"/>
</dbReference>
<dbReference type="InterPro" id="IPR036236">
    <property type="entry name" value="Znf_C2H2_sf"/>
</dbReference>
<evidence type="ECO:0000256" key="4">
    <source>
        <dbReference type="ARBA" id="ARBA00022833"/>
    </source>
</evidence>
<evidence type="ECO:0000259" key="7">
    <source>
        <dbReference type="PROSITE" id="PS50157"/>
    </source>
</evidence>
<accession>A0AAV2H0U6</accession>
<dbReference type="Proteomes" id="UP001497497">
    <property type="component" value="Unassembled WGS sequence"/>
</dbReference>
<evidence type="ECO:0000313" key="9">
    <source>
        <dbReference type="Proteomes" id="UP001497497"/>
    </source>
</evidence>
<feature type="domain" description="C2H2-type" evidence="7">
    <location>
        <begin position="830"/>
        <end position="858"/>
    </location>
</feature>
<keyword evidence="2" id="KW-0677">Repeat</keyword>
<evidence type="ECO:0000256" key="1">
    <source>
        <dbReference type="ARBA" id="ARBA00022723"/>
    </source>
</evidence>
<feature type="region of interest" description="Disordered" evidence="6">
    <location>
        <begin position="672"/>
        <end position="692"/>
    </location>
</feature>
<feature type="compositionally biased region" description="Basic and acidic residues" evidence="6">
    <location>
        <begin position="273"/>
        <end position="291"/>
    </location>
</feature>